<reference evidence="4" key="1">
    <citation type="journal article" date="2019" name="Int. J. Syst. Evol. Microbiol.">
        <title>The Global Catalogue of Microorganisms (GCM) 10K type strain sequencing project: providing services to taxonomists for standard genome sequencing and annotation.</title>
        <authorList>
            <consortium name="The Broad Institute Genomics Platform"/>
            <consortium name="The Broad Institute Genome Sequencing Center for Infectious Disease"/>
            <person name="Wu L."/>
            <person name="Ma J."/>
        </authorList>
    </citation>
    <scope>NUCLEOTIDE SEQUENCE [LARGE SCALE GENOMIC DNA]</scope>
    <source>
        <strain evidence="4">YIM 94188</strain>
    </source>
</reference>
<evidence type="ECO:0000256" key="2">
    <source>
        <dbReference type="SAM" id="Phobius"/>
    </source>
</evidence>
<accession>A0ABW0ZR46</accession>
<proteinExistence type="predicted"/>
<name>A0ABW0ZR46_9ACTN</name>
<feature type="transmembrane region" description="Helical" evidence="2">
    <location>
        <begin position="46"/>
        <end position="67"/>
    </location>
</feature>
<keyword evidence="2" id="KW-1133">Transmembrane helix</keyword>
<keyword evidence="2" id="KW-0472">Membrane</keyword>
<organism evidence="3 4">
    <name type="scientific">Nocardioides vastitatis</name>
    <dbReference type="NCBI Taxonomy" id="2568655"/>
    <lineage>
        <taxon>Bacteria</taxon>
        <taxon>Bacillati</taxon>
        <taxon>Actinomycetota</taxon>
        <taxon>Actinomycetes</taxon>
        <taxon>Propionibacteriales</taxon>
        <taxon>Nocardioidaceae</taxon>
        <taxon>Nocardioides</taxon>
    </lineage>
</organism>
<dbReference type="EMBL" id="JBHSNS010000012">
    <property type="protein sequence ID" value="MFC5731050.1"/>
    <property type="molecule type" value="Genomic_DNA"/>
</dbReference>
<evidence type="ECO:0000256" key="1">
    <source>
        <dbReference type="SAM" id="MobiDB-lite"/>
    </source>
</evidence>
<protein>
    <recommendedName>
        <fullName evidence="5">DUF4367 domain-containing protein</fullName>
    </recommendedName>
</protein>
<feature type="region of interest" description="Disordered" evidence="1">
    <location>
        <begin position="72"/>
        <end position="93"/>
    </location>
</feature>
<evidence type="ECO:0000313" key="4">
    <source>
        <dbReference type="Proteomes" id="UP001596072"/>
    </source>
</evidence>
<dbReference type="Proteomes" id="UP001596072">
    <property type="component" value="Unassembled WGS sequence"/>
</dbReference>
<keyword evidence="4" id="KW-1185">Reference proteome</keyword>
<keyword evidence="2" id="KW-0812">Transmembrane</keyword>
<gene>
    <name evidence="3" type="ORF">ACFPQB_19200</name>
</gene>
<comment type="caution">
    <text evidence="3">The sequence shown here is derived from an EMBL/GenBank/DDBJ whole genome shotgun (WGS) entry which is preliminary data.</text>
</comment>
<dbReference type="RefSeq" id="WP_136435964.1">
    <property type="nucleotide sequence ID" value="NZ_JBHSNS010000012.1"/>
</dbReference>
<sequence>MTDDLTVLTDRLARLAGTAAVPAEATVGRDVARGRTALVRRRRTRAAMAGVGLTLTMGAGLGVLLVAQDPVDGGRSPAAGPSQGGPTTGDSSTAEVALVSYSGRQPEGFTVAKVPAGFVVQGSDAFVLTLAPTGDSSHYLSFADKLVVTLQSLDAAPGAPEGTPVEVDGEPGAIREAPDGLARTLSYVDGDRRVEIQAWRTVGLTDDQLVEFAEGIGVTGAAQAPRG</sequence>
<evidence type="ECO:0000313" key="3">
    <source>
        <dbReference type="EMBL" id="MFC5731050.1"/>
    </source>
</evidence>
<evidence type="ECO:0008006" key="5">
    <source>
        <dbReference type="Google" id="ProtNLM"/>
    </source>
</evidence>